<protein>
    <recommendedName>
        <fullName evidence="2">Bacterial Pleckstrin homology domain-containing protein</fullName>
    </recommendedName>
</protein>
<reference evidence="3" key="2">
    <citation type="journal article" date="2021" name="PeerJ">
        <title>Extensive microbial diversity within the chicken gut microbiome revealed by metagenomics and culture.</title>
        <authorList>
            <person name="Gilroy R."/>
            <person name="Ravi A."/>
            <person name="Getino M."/>
            <person name="Pursley I."/>
            <person name="Horton D.L."/>
            <person name="Alikhan N.F."/>
            <person name="Baker D."/>
            <person name="Gharbi K."/>
            <person name="Hall N."/>
            <person name="Watson M."/>
            <person name="Adriaenssens E.M."/>
            <person name="Foster-Nyarko E."/>
            <person name="Jarju S."/>
            <person name="Secka A."/>
            <person name="Antonio M."/>
            <person name="Oren A."/>
            <person name="Chaudhuri R.R."/>
            <person name="La Ragione R."/>
            <person name="Hildebrand F."/>
            <person name="Pallen M.J."/>
        </authorList>
    </citation>
    <scope>NUCLEOTIDE SEQUENCE</scope>
    <source>
        <strain evidence="3">ChiHjej10B9-9673</strain>
    </source>
</reference>
<feature type="transmembrane region" description="Helical" evidence="1">
    <location>
        <begin position="169"/>
        <end position="190"/>
    </location>
</feature>
<evidence type="ECO:0000256" key="1">
    <source>
        <dbReference type="SAM" id="Phobius"/>
    </source>
</evidence>
<organism evidence="3 4">
    <name type="scientific">Candidatus Scatomorpha merdipullorum</name>
    <dbReference type="NCBI Taxonomy" id="2840927"/>
    <lineage>
        <taxon>Bacteria</taxon>
        <taxon>Bacillati</taxon>
        <taxon>Bacillota</taxon>
        <taxon>Clostridia</taxon>
        <taxon>Eubacteriales</taxon>
        <taxon>Candidatus Scatomorpha</taxon>
    </lineage>
</organism>
<reference evidence="3" key="1">
    <citation type="submission" date="2020-10" db="EMBL/GenBank/DDBJ databases">
        <authorList>
            <person name="Gilroy R."/>
        </authorList>
    </citation>
    <scope>NUCLEOTIDE SEQUENCE</scope>
    <source>
        <strain evidence="3">ChiHjej10B9-9673</strain>
    </source>
</reference>
<evidence type="ECO:0000259" key="2">
    <source>
        <dbReference type="Pfam" id="PF10882"/>
    </source>
</evidence>
<dbReference type="AlphaFoldDB" id="A0A9D1JV32"/>
<name>A0A9D1JV32_9FIRM</name>
<feature type="transmembrane region" description="Helical" evidence="1">
    <location>
        <begin position="145"/>
        <end position="163"/>
    </location>
</feature>
<evidence type="ECO:0000313" key="4">
    <source>
        <dbReference type="Proteomes" id="UP000824001"/>
    </source>
</evidence>
<feature type="transmembrane region" description="Helical" evidence="1">
    <location>
        <begin position="222"/>
        <end position="240"/>
    </location>
</feature>
<feature type="transmembrane region" description="Helical" evidence="1">
    <location>
        <begin position="6"/>
        <end position="25"/>
    </location>
</feature>
<accession>A0A9D1JV32</accession>
<feature type="domain" description="Bacterial Pleckstrin homology" evidence="2">
    <location>
        <begin position="356"/>
        <end position="452"/>
    </location>
</feature>
<feature type="transmembrane region" description="Helical" evidence="1">
    <location>
        <begin position="85"/>
        <end position="104"/>
    </location>
</feature>
<sequence>MGDTAMIIIWFVIMFPCLALVAALLTNEAKPKKNIILGVTLPRTAQSDARVAEIVRRFKRNVWISCGVSALIMAAPALAGSGEFIMWSIVLLILAIFVPYFFYVRANRRLAALKRAEGWSVPYTGEVVVDLKAAAEPMPALKRRAFLPPILLAAVPLVAALLSDDEGTRLGGLICFGVTAIIGLMCMLLYPLILRQRGDVAGPDSDKNAALTRVRRYNYGKMLLGTSYLTALFSLGLWLLQDSALWTMALTVVYTVLLIGFCLATEFAVRRVQERLTADEPGYVDEDDLWVWGMFYNNPNDRHLFINDRTGSGMGVNIGRPAGKAFMAVTAALLVGVIVVCIALALGFSAPIEADIEDGTLYFRHGMEKYEIALEDITELDLIYELPSARRIAGTGLPYLLEGRFSVEGYENVRISLNPEQPPYIVVETEEMTRIFALETPEETEAFYEALSAAA</sequence>
<gene>
    <name evidence="3" type="ORF">IAC18_04245</name>
</gene>
<dbReference type="Pfam" id="PF10882">
    <property type="entry name" value="bPH_5"/>
    <property type="match status" value="1"/>
</dbReference>
<comment type="caution">
    <text evidence="3">The sequence shown here is derived from an EMBL/GenBank/DDBJ whole genome shotgun (WGS) entry which is preliminary data.</text>
</comment>
<keyword evidence="1" id="KW-1133">Transmembrane helix</keyword>
<feature type="transmembrane region" description="Helical" evidence="1">
    <location>
        <begin position="325"/>
        <end position="348"/>
    </location>
</feature>
<keyword evidence="1" id="KW-0812">Transmembrane</keyword>
<dbReference type="EMBL" id="DVJK01000116">
    <property type="protein sequence ID" value="HIS66757.1"/>
    <property type="molecule type" value="Genomic_DNA"/>
</dbReference>
<proteinExistence type="predicted"/>
<keyword evidence="1" id="KW-0472">Membrane</keyword>
<dbReference type="Proteomes" id="UP000824001">
    <property type="component" value="Unassembled WGS sequence"/>
</dbReference>
<evidence type="ECO:0000313" key="3">
    <source>
        <dbReference type="EMBL" id="HIS66757.1"/>
    </source>
</evidence>
<dbReference type="InterPro" id="IPR027783">
    <property type="entry name" value="Bacterial_PH-related"/>
</dbReference>
<feature type="transmembrane region" description="Helical" evidence="1">
    <location>
        <begin position="246"/>
        <end position="269"/>
    </location>
</feature>
<feature type="transmembrane region" description="Helical" evidence="1">
    <location>
        <begin position="62"/>
        <end position="79"/>
    </location>
</feature>